<dbReference type="EMBL" id="GBXM01065223">
    <property type="protein sequence ID" value="JAH43354.1"/>
    <property type="molecule type" value="Transcribed_RNA"/>
</dbReference>
<reference evidence="1" key="2">
    <citation type="journal article" date="2015" name="Fish Shellfish Immunol.">
        <title>Early steps in the European eel (Anguilla anguilla)-Vibrio vulnificus interaction in the gills: Role of the RtxA13 toxin.</title>
        <authorList>
            <person name="Callol A."/>
            <person name="Pajuelo D."/>
            <person name="Ebbesson L."/>
            <person name="Teles M."/>
            <person name="MacKenzie S."/>
            <person name="Amaro C."/>
        </authorList>
    </citation>
    <scope>NUCLEOTIDE SEQUENCE</scope>
</reference>
<accession>A0A0E9SPS8</accession>
<reference evidence="1" key="1">
    <citation type="submission" date="2014-11" db="EMBL/GenBank/DDBJ databases">
        <authorList>
            <person name="Amaro Gonzalez C."/>
        </authorList>
    </citation>
    <scope>NUCLEOTIDE SEQUENCE</scope>
</reference>
<name>A0A0E9SPS8_ANGAN</name>
<protein>
    <submittedName>
        <fullName evidence="1">Uncharacterized protein</fullName>
    </submittedName>
</protein>
<evidence type="ECO:0000313" key="1">
    <source>
        <dbReference type="EMBL" id="JAH43354.1"/>
    </source>
</evidence>
<organism evidence="1">
    <name type="scientific">Anguilla anguilla</name>
    <name type="common">European freshwater eel</name>
    <name type="synonym">Muraena anguilla</name>
    <dbReference type="NCBI Taxonomy" id="7936"/>
    <lineage>
        <taxon>Eukaryota</taxon>
        <taxon>Metazoa</taxon>
        <taxon>Chordata</taxon>
        <taxon>Craniata</taxon>
        <taxon>Vertebrata</taxon>
        <taxon>Euteleostomi</taxon>
        <taxon>Actinopterygii</taxon>
        <taxon>Neopterygii</taxon>
        <taxon>Teleostei</taxon>
        <taxon>Anguilliformes</taxon>
        <taxon>Anguillidae</taxon>
        <taxon>Anguilla</taxon>
    </lineage>
</organism>
<proteinExistence type="predicted"/>
<sequence>MAGTAVRVGLAYLRKTNNRKQGSVGVTCILKPMPESDSG</sequence>
<dbReference type="AlphaFoldDB" id="A0A0E9SPS8"/>